<evidence type="ECO:0000313" key="4">
    <source>
        <dbReference type="EMBL" id="QNO47762.1"/>
    </source>
</evidence>
<dbReference type="InterPro" id="IPR008988">
    <property type="entry name" value="Transcriptional_repressor_C"/>
</dbReference>
<gene>
    <name evidence="3" type="ORF">BDMKHGCF_00009</name>
    <name evidence="4" type="ORF">FMEMAFBA_00020</name>
</gene>
<dbReference type="PANTHER" id="PTHR43151:SF1">
    <property type="entry name" value="SSR2333 PROTEIN"/>
    <property type="match status" value="1"/>
</dbReference>
<evidence type="ECO:0000256" key="1">
    <source>
        <dbReference type="ARBA" id="ARBA00023004"/>
    </source>
</evidence>
<dbReference type="SUPFAM" id="SSF50037">
    <property type="entry name" value="C-terminal domain of transcriptional repressors"/>
    <property type="match status" value="1"/>
</dbReference>
<dbReference type="AlphaFoldDB" id="A0A7G9YGY2"/>
<dbReference type="Gene3D" id="2.30.30.90">
    <property type="match status" value="1"/>
</dbReference>
<dbReference type="InterPro" id="IPR007167">
    <property type="entry name" value="Fe-transptr_FeoA-like"/>
</dbReference>
<sequence length="76" mass="8075">MDIHTTNLAQMAPGAPARIMEIGGGHGIRQKLNLRGISEGSLVRVISNTGPITIEVDRNVVSIGRGMAQKIRVAMV</sequence>
<dbReference type="Pfam" id="PF04023">
    <property type="entry name" value="FeoA"/>
    <property type="match status" value="1"/>
</dbReference>
<proteinExistence type="predicted"/>
<keyword evidence="1" id="KW-0408">Iron</keyword>
<dbReference type="InterPro" id="IPR053184">
    <property type="entry name" value="FeoA-like"/>
</dbReference>
<reference evidence="3" key="1">
    <citation type="submission" date="2020-06" db="EMBL/GenBank/DDBJ databases">
        <title>Unique genomic features of the anaerobic methanotrophic archaea.</title>
        <authorList>
            <person name="Chadwick G.L."/>
            <person name="Skennerton C.T."/>
            <person name="Laso-Perez R."/>
            <person name="Leu A.O."/>
            <person name="Speth D.R."/>
            <person name="Yu H."/>
            <person name="Morgan-Lang C."/>
            <person name="Hatzenpichler R."/>
            <person name="Goudeau D."/>
            <person name="Malmstrom R."/>
            <person name="Brazelton W.J."/>
            <person name="Woyke T."/>
            <person name="Hallam S.J."/>
            <person name="Tyson G.W."/>
            <person name="Wegener G."/>
            <person name="Boetius A."/>
            <person name="Orphan V."/>
        </authorList>
    </citation>
    <scope>NUCLEOTIDE SEQUENCE</scope>
</reference>
<dbReference type="SMART" id="SM00899">
    <property type="entry name" value="FeoA"/>
    <property type="match status" value="1"/>
</dbReference>
<feature type="domain" description="Ferrous iron transporter FeoA-like" evidence="2">
    <location>
        <begin position="6"/>
        <end position="75"/>
    </location>
</feature>
<organism evidence="3">
    <name type="scientific">Candidatus Methanogaster sp. ANME-2c ERB4</name>
    <dbReference type="NCBI Taxonomy" id="2759911"/>
    <lineage>
        <taxon>Archaea</taxon>
        <taxon>Methanobacteriati</taxon>
        <taxon>Methanobacteriota</taxon>
        <taxon>Stenosarchaea group</taxon>
        <taxon>Methanomicrobia</taxon>
        <taxon>Methanosarcinales</taxon>
        <taxon>ANME-2 cluster</taxon>
        <taxon>Candidatus Methanogasteraceae</taxon>
        <taxon>Candidatus Methanogaster</taxon>
    </lineage>
</organism>
<accession>A0A7G9YGY2</accession>
<dbReference type="PANTHER" id="PTHR43151">
    <property type="entry name" value="FEOA FAMILY PROTEIN"/>
    <property type="match status" value="1"/>
</dbReference>
<protein>
    <recommendedName>
        <fullName evidence="2">Ferrous iron transporter FeoA-like domain-containing protein</fullName>
    </recommendedName>
</protein>
<dbReference type="InterPro" id="IPR038157">
    <property type="entry name" value="FeoA_core_dom"/>
</dbReference>
<evidence type="ECO:0000313" key="3">
    <source>
        <dbReference type="EMBL" id="QNO47266.1"/>
    </source>
</evidence>
<evidence type="ECO:0000259" key="2">
    <source>
        <dbReference type="SMART" id="SM00899"/>
    </source>
</evidence>
<dbReference type="EMBL" id="MT631274">
    <property type="protein sequence ID" value="QNO47762.1"/>
    <property type="molecule type" value="Genomic_DNA"/>
</dbReference>
<dbReference type="GO" id="GO:0046914">
    <property type="term" value="F:transition metal ion binding"/>
    <property type="evidence" value="ECO:0007669"/>
    <property type="project" value="InterPro"/>
</dbReference>
<dbReference type="EMBL" id="MT631253">
    <property type="protein sequence ID" value="QNO47266.1"/>
    <property type="molecule type" value="Genomic_DNA"/>
</dbReference>
<name>A0A7G9YGY2_9EURY</name>